<reference evidence="1 2" key="1">
    <citation type="submission" date="2017-06" db="EMBL/GenBank/DDBJ databases">
        <title>Sequencing and comparative analysis of myxobacterial genomes.</title>
        <authorList>
            <person name="Rupp O."/>
            <person name="Goesmann A."/>
            <person name="Sogaard-Andersen L."/>
        </authorList>
    </citation>
    <scope>NUCLEOTIDE SEQUENCE [LARGE SCALE GENOMIC DNA]</scope>
    <source>
        <strain evidence="1 2">DSM 52655</strain>
    </source>
</reference>
<dbReference type="Proteomes" id="UP000217257">
    <property type="component" value="Chromosome"/>
</dbReference>
<dbReference type="RefSeq" id="WP_095989457.1">
    <property type="nucleotide sequence ID" value="NZ_CP022098.1"/>
</dbReference>
<name>A0A250JF71_9BACT</name>
<dbReference type="Pfam" id="PF09536">
    <property type="entry name" value="DUF2378"/>
    <property type="match status" value="1"/>
</dbReference>
<dbReference type="NCBIfam" id="TIGR02265">
    <property type="entry name" value="Mxa_TIGR02265"/>
    <property type="match status" value="1"/>
</dbReference>
<evidence type="ECO:0000313" key="1">
    <source>
        <dbReference type="EMBL" id="ATB41806.1"/>
    </source>
</evidence>
<dbReference type="KEGG" id="cfus:CYFUS_007276"/>
<sequence length="207" mass="22738">MGNESDTGAPLMLGSEEELQARLALTGPGDVARGIFMNSLLDLLRQFGDEVLLHQCLALGGEQRFLEFFNYPLSTWLKMAYPAARRMSEKYGDFSAAMWEMGYQASKAFYASSAGKVLVLLARNDPLRLLNNMPSTTHAVLGDNTGIDQMKRTGQSHGVLSYKRDLVPRPFNEGALHASLEAVGAKDVSVHARALGAYDTDYELSWS</sequence>
<proteinExistence type="predicted"/>
<dbReference type="AlphaFoldDB" id="A0A250JF71"/>
<dbReference type="InterPro" id="IPR011751">
    <property type="entry name" value="Mxa_paralog_2265"/>
</dbReference>
<evidence type="ECO:0000313" key="2">
    <source>
        <dbReference type="Proteomes" id="UP000217257"/>
    </source>
</evidence>
<organism evidence="1 2">
    <name type="scientific">Cystobacter fuscus</name>
    <dbReference type="NCBI Taxonomy" id="43"/>
    <lineage>
        <taxon>Bacteria</taxon>
        <taxon>Pseudomonadati</taxon>
        <taxon>Myxococcota</taxon>
        <taxon>Myxococcia</taxon>
        <taxon>Myxococcales</taxon>
        <taxon>Cystobacterineae</taxon>
        <taxon>Archangiaceae</taxon>
        <taxon>Cystobacter</taxon>
    </lineage>
</organism>
<gene>
    <name evidence="1" type="ORF">CYFUS_007276</name>
</gene>
<accession>A0A250JF71</accession>
<dbReference type="EMBL" id="CP022098">
    <property type="protein sequence ID" value="ATB41806.1"/>
    <property type="molecule type" value="Genomic_DNA"/>
</dbReference>
<protein>
    <submittedName>
        <fullName evidence="1">Uncharacterized protein</fullName>
    </submittedName>
</protein>